<feature type="chain" id="PRO_5043403609" description="adenosine deaminase" evidence="7">
    <location>
        <begin position="26"/>
        <end position="556"/>
    </location>
</feature>
<feature type="domain" description="Adenosine deaminase" evidence="8">
    <location>
        <begin position="276"/>
        <end position="495"/>
    </location>
</feature>
<dbReference type="GO" id="GO:0046103">
    <property type="term" value="P:inosine biosynthetic process"/>
    <property type="evidence" value="ECO:0007669"/>
    <property type="project" value="TreeGrafter"/>
</dbReference>
<reference evidence="9" key="1">
    <citation type="journal article" date="2024" name="Syst. Appl. Microbiol.">
        <title>First single-strain enrichments of Electrothrix cable bacteria, description of E. aestuarii sp. nov. and E. rattekaaiensis sp. nov., and proposal of a cable bacteria taxonomy following the rules of the SeqCode.</title>
        <authorList>
            <person name="Plum-Jensen L.E."/>
            <person name="Schramm A."/>
            <person name="Marshall I.P.G."/>
        </authorList>
    </citation>
    <scope>NUCLEOTIDE SEQUENCE</scope>
    <source>
        <strain evidence="9">Rat1</strain>
    </source>
</reference>
<evidence type="ECO:0000256" key="5">
    <source>
        <dbReference type="ARBA" id="ARBA00022801"/>
    </source>
</evidence>
<dbReference type="PANTHER" id="PTHR11409:SF43">
    <property type="entry name" value="ADENOSINE DEAMINASE"/>
    <property type="match status" value="1"/>
</dbReference>
<evidence type="ECO:0000259" key="8">
    <source>
        <dbReference type="Pfam" id="PF00962"/>
    </source>
</evidence>
<gene>
    <name evidence="9" type="ORF">Q3M24_20500</name>
</gene>
<dbReference type="EC" id="3.5.4.4" evidence="3"/>
<dbReference type="InterPro" id="IPR006330">
    <property type="entry name" value="Ado/ade_deaminase"/>
</dbReference>
<dbReference type="Pfam" id="PF00962">
    <property type="entry name" value="A_deaminase"/>
    <property type="match status" value="1"/>
</dbReference>
<dbReference type="KEGG" id="eaj:Q3M24_20500"/>
<dbReference type="InterPro" id="IPR001365">
    <property type="entry name" value="A_deaminase_dom"/>
</dbReference>
<evidence type="ECO:0000256" key="6">
    <source>
        <dbReference type="ARBA" id="ARBA00022833"/>
    </source>
</evidence>
<evidence type="ECO:0000256" key="7">
    <source>
        <dbReference type="SAM" id="SignalP"/>
    </source>
</evidence>
<accession>A0AAU8LUT5</accession>
<dbReference type="Gene3D" id="3.20.20.140">
    <property type="entry name" value="Metal-dependent hydrolases"/>
    <property type="match status" value="1"/>
</dbReference>
<dbReference type="EMBL" id="CP159373">
    <property type="protein sequence ID" value="XCN72645.1"/>
    <property type="molecule type" value="Genomic_DNA"/>
</dbReference>
<protein>
    <recommendedName>
        <fullName evidence="3">adenosine deaminase</fullName>
        <ecNumber evidence="3">3.5.4.4</ecNumber>
    </recommendedName>
</protein>
<sequence length="556" mass="62463">MKRTSWLFMLGIGLALQSCTLPAHTPGPSDDKAQAPVESVEQQGKAVFSPNTDDPSYREMLVDWKLRSLKNDPEKMREFLLPMPKGADLHNHLSGAVTTERLIEWGAADGLCINQESWKAEPPPCVDKAVPMQEAMSDSALQQKILEAWSMENFQGSMLEAHQHFFDAFGKFDAVISDERSDASLADVLSITGKNNQVYVELMRGFNASRVGKLAAKYIQPDDPWTEAMLLKKRQELIADPVFQKTLAATSASLEKWVSDARGLLGCSTESPDPGCGVEVRFLMSANRTKDRRSVFAQWVYGYELTQKSPWVLGVELVAPEEHENSLKYYYDEMFSLDVLHRLYKADKQKKPVRIALHAGELIPEILPDSMEGQWHLKFHIRHAVEMGHAERIGHGCDVLDEESPAELMKTMRDKDVLVEACLTSNATLLGKIGHSHPLNTYLAQDVPAALATDDEGILRIDITDEFVRAITHQKLGYPELKQMTRASMEHSFLPGASLWQEESKYEKISNACAKDVAGSTRLSPSCKRFLQKSERAAMQWRLEEQLTAFEKQVVE</sequence>
<evidence type="ECO:0000256" key="3">
    <source>
        <dbReference type="ARBA" id="ARBA00012784"/>
    </source>
</evidence>
<dbReference type="GO" id="GO:0004000">
    <property type="term" value="F:adenosine deaminase activity"/>
    <property type="evidence" value="ECO:0007669"/>
    <property type="project" value="UniProtKB-ARBA"/>
</dbReference>
<evidence type="ECO:0000256" key="2">
    <source>
        <dbReference type="ARBA" id="ARBA00006676"/>
    </source>
</evidence>
<dbReference type="InterPro" id="IPR032466">
    <property type="entry name" value="Metal_Hydrolase"/>
</dbReference>
<dbReference type="GO" id="GO:0043103">
    <property type="term" value="P:hypoxanthine salvage"/>
    <property type="evidence" value="ECO:0007669"/>
    <property type="project" value="TreeGrafter"/>
</dbReference>
<dbReference type="SUPFAM" id="SSF51556">
    <property type="entry name" value="Metallo-dependent hydrolases"/>
    <property type="match status" value="1"/>
</dbReference>
<proteinExistence type="inferred from homology"/>
<reference evidence="9" key="2">
    <citation type="submission" date="2024-06" db="EMBL/GenBank/DDBJ databases">
        <authorList>
            <person name="Plum-Jensen L.E."/>
            <person name="Schramm A."/>
            <person name="Marshall I.P.G."/>
        </authorList>
    </citation>
    <scope>NUCLEOTIDE SEQUENCE</scope>
    <source>
        <strain evidence="9">Rat1</strain>
    </source>
</reference>
<dbReference type="GO" id="GO:0005829">
    <property type="term" value="C:cytosol"/>
    <property type="evidence" value="ECO:0007669"/>
    <property type="project" value="TreeGrafter"/>
</dbReference>
<dbReference type="PANTHER" id="PTHR11409">
    <property type="entry name" value="ADENOSINE DEAMINASE"/>
    <property type="match status" value="1"/>
</dbReference>
<keyword evidence="6" id="KW-0862">Zinc</keyword>
<dbReference type="GO" id="GO:0046872">
    <property type="term" value="F:metal ion binding"/>
    <property type="evidence" value="ECO:0007669"/>
    <property type="project" value="UniProtKB-KW"/>
</dbReference>
<dbReference type="AlphaFoldDB" id="A0AAU8LUT5"/>
<comment type="similarity">
    <text evidence="2">Belongs to the metallo-dependent hydrolases superfamily. Adenosine and AMP deaminases family.</text>
</comment>
<comment type="cofactor">
    <cofactor evidence="1">
        <name>Zn(2+)</name>
        <dbReference type="ChEBI" id="CHEBI:29105"/>
    </cofactor>
</comment>
<dbReference type="PROSITE" id="PS51257">
    <property type="entry name" value="PROKAR_LIPOPROTEIN"/>
    <property type="match status" value="1"/>
</dbReference>
<evidence type="ECO:0000256" key="1">
    <source>
        <dbReference type="ARBA" id="ARBA00001947"/>
    </source>
</evidence>
<evidence type="ECO:0000256" key="4">
    <source>
        <dbReference type="ARBA" id="ARBA00022723"/>
    </source>
</evidence>
<feature type="signal peptide" evidence="7">
    <location>
        <begin position="1"/>
        <end position="25"/>
    </location>
</feature>
<dbReference type="GO" id="GO:0006154">
    <property type="term" value="P:adenosine catabolic process"/>
    <property type="evidence" value="ECO:0007669"/>
    <property type="project" value="TreeGrafter"/>
</dbReference>
<keyword evidence="5" id="KW-0378">Hydrolase</keyword>
<keyword evidence="4" id="KW-0479">Metal-binding</keyword>
<evidence type="ECO:0000313" key="9">
    <source>
        <dbReference type="EMBL" id="XCN72645.1"/>
    </source>
</evidence>
<name>A0AAU8LUT5_9BACT</name>
<keyword evidence="7" id="KW-0732">Signal</keyword>
<organism evidence="9">
    <name type="scientific">Candidatus Electrothrix aestuarii</name>
    <dbReference type="NCBI Taxonomy" id="3062594"/>
    <lineage>
        <taxon>Bacteria</taxon>
        <taxon>Pseudomonadati</taxon>
        <taxon>Thermodesulfobacteriota</taxon>
        <taxon>Desulfobulbia</taxon>
        <taxon>Desulfobulbales</taxon>
        <taxon>Desulfobulbaceae</taxon>
        <taxon>Candidatus Electrothrix</taxon>
    </lineage>
</organism>